<reference evidence="7 8" key="1">
    <citation type="submission" date="2020-05" db="EMBL/GenBank/DDBJ databases">
        <title>Compete genome of Limnobacter sp. SAORIC-580.</title>
        <authorList>
            <person name="Song J."/>
            <person name="Cho J.-C."/>
        </authorList>
    </citation>
    <scope>NUCLEOTIDE SEQUENCE [LARGE SCALE GENOMIC DNA]</scope>
    <source>
        <strain evidence="7 8">SAORIC-580</strain>
    </source>
</reference>
<evidence type="ECO:0000259" key="4">
    <source>
        <dbReference type="Pfam" id="PF25954"/>
    </source>
</evidence>
<keyword evidence="3" id="KW-1133">Transmembrane helix</keyword>
<keyword evidence="2" id="KW-0175">Coiled coil</keyword>
<feature type="domain" description="CusB-like beta-barrel" evidence="4">
    <location>
        <begin position="223"/>
        <end position="296"/>
    </location>
</feature>
<dbReference type="RefSeq" id="WP_171099957.1">
    <property type="nucleotide sequence ID" value="NZ_CP053084.1"/>
</dbReference>
<organism evidence="7 8">
    <name type="scientific">Limnobacter profundi</name>
    <dbReference type="NCBI Taxonomy" id="2732163"/>
    <lineage>
        <taxon>Bacteria</taxon>
        <taxon>Pseudomonadati</taxon>
        <taxon>Pseudomonadota</taxon>
        <taxon>Betaproteobacteria</taxon>
        <taxon>Burkholderiales</taxon>
        <taxon>Burkholderiaceae</taxon>
        <taxon>Limnobacter</taxon>
    </lineage>
</organism>
<feature type="domain" description="Multidrug resistance protein MdtA-like C-terminal permuted SH3" evidence="5">
    <location>
        <begin position="301"/>
        <end position="358"/>
    </location>
</feature>
<evidence type="ECO:0000256" key="2">
    <source>
        <dbReference type="SAM" id="Coils"/>
    </source>
</evidence>
<evidence type="ECO:0000313" key="8">
    <source>
        <dbReference type="Proteomes" id="UP000501130"/>
    </source>
</evidence>
<dbReference type="Pfam" id="PF25973">
    <property type="entry name" value="BSH_CzcB"/>
    <property type="match status" value="1"/>
</dbReference>
<dbReference type="InterPro" id="IPR058627">
    <property type="entry name" value="MdtA-like_C"/>
</dbReference>
<dbReference type="InterPro" id="IPR006143">
    <property type="entry name" value="RND_pump_MFP"/>
</dbReference>
<evidence type="ECO:0000259" key="5">
    <source>
        <dbReference type="Pfam" id="PF25967"/>
    </source>
</evidence>
<dbReference type="NCBIfam" id="TIGR01730">
    <property type="entry name" value="RND_mfp"/>
    <property type="match status" value="1"/>
</dbReference>
<feature type="domain" description="CzcB-like barrel-sandwich hybrid" evidence="6">
    <location>
        <begin position="74"/>
        <end position="208"/>
    </location>
</feature>
<evidence type="ECO:0000256" key="1">
    <source>
        <dbReference type="ARBA" id="ARBA00009477"/>
    </source>
</evidence>
<accession>A0ABX6N7V9</accession>
<dbReference type="Gene3D" id="2.40.50.100">
    <property type="match status" value="1"/>
</dbReference>
<feature type="coiled-coil region" evidence="2">
    <location>
        <begin position="159"/>
        <end position="186"/>
    </location>
</feature>
<dbReference type="PANTHER" id="PTHR30469:SF37">
    <property type="entry name" value="RAGD PROTEIN"/>
    <property type="match status" value="1"/>
</dbReference>
<name>A0ABX6N7V9_9BURK</name>
<evidence type="ECO:0000256" key="3">
    <source>
        <dbReference type="SAM" id="Phobius"/>
    </source>
</evidence>
<dbReference type="Gene3D" id="1.10.287.470">
    <property type="entry name" value="Helix hairpin bin"/>
    <property type="match status" value="1"/>
</dbReference>
<dbReference type="PANTHER" id="PTHR30469">
    <property type="entry name" value="MULTIDRUG RESISTANCE PROTEIN MDTA"/>
    <property type="match status" value="1"/>
</dbReference>
<feature type="transmembrane region" description="Helical" evidence="3">
    <location>
        <begin position="9"/>
        <end position="29"/>
    </location>
</feature>
<dbReference type="Proteomes" id="UP000501130">
    <property type="component" value="Chromosome"/>
</dbReference>
<dbReference type="Gene3D" id="2.40.420.20">
    <property type="match status" value="1"/>
</dbReference>
<dbReference type="InterPro" id="IPR058792">
    <property type="entry name" value="Beta-barrel_RND_2"/>
</dbReference>
<dbReference type="EMBL" id="CP053084">
    <property type="protein sequence ID" value="QJR30111.1"/>
    <property type="molecule type" value="Genomic_DNA"/>
</dbReference>
<keyword evidence="8" id="KW-1185">Reference proteome</keyword>
<dbReference type="Pfam" id="PF25967">
    <property type="entry name" value="RND-MFP_C"/>
    <property type="match status" value="1"/>
</dbReference>
<protein>
    <submittedName>
        <fullName evidence="7">Efflux RND transporter periplasmic adaptor subunit</fullName>
    </submittedName>
</protein>
<dbReference type="InterPro" id="IPR058647">
    <property type="entry name" value="BSH_CzcB-like"/>
</dbReference>
<proteinExistence type="inferred from homology"/>
<keyword evidence="3" id="KW-0472">Membrane</keyword>
<comment type="similarity">
    <text evidence="1">Belongs to the membrane fusion protein (MFP) (TC 8.A.1) family.</text>
</comment>
<dbReference type="Pfam" id="PF25954">
    <property type="entry name" value="Beta-barrel_RND_2"/>
    <property type="match status" value="1"/>
</dbReference>
<evidence type="ECO:0000313" key="7">
    <source>
        <dbReference type="EMBL" id="QJR30111.1"/>
    </source>
</evidence>
<sequence length="377" mass="40516">MDKTGVSKPFLIGATVTVLVAAGAGFVYWGQDAKANLKPAQDQASMPVVNVVQPALSQASSDIQFAARLAPSREASLFARSSGFVEARYADIGTRVKAGEVLARISAPELEASLNSARAALNQREAELLLATRNRERVEPLGTAGAVSAQQVDELMGIEEVAKANLNAAKAEVARLQSELTYLTLKAPFDGVITERNIDRGDRVSPNDTRMLYRIINSDVIRVQVDVPQPQLFRIEQASKASLIIAERPGQMIAVNFKRSSQELRADTGTVRIEYEFDNRELALPAGLNASLKIESNGKGNSVTVPANTIVYRDGGATLVVLNADNQVEFRKITLGKNFPTTVEVVQGVSVEDRVVVNPNALLKPGQQVEVAKPAAS</sequence>
<gene>
    <name evidence="7" type="ORF">HKT17_10520</name>
</gene>
<dbReference type="Gene3D" id="2.40.30.170">
    <property type="match status" value="1"/>
</dbReference>
<evidence type="ECO:0000259" key="6">
    <source>
        <dbReference type="Pfam" id="PF25973"/>
    </source>
</evidence>
<dbReference type="SUPFAM" id="SSF111369">
    <property type="entry name" value="HlyD-like secretion proteins"/>
    <property type="match status" value="1"/>
</dbReference>
<keyword evidence="3" id="KW-0812">Transmembrane</keyword>